<comment type="subcellular location">
    <subcellularLocation>
        <location evidence="6">Secreted</location>
    </subcellularLocation>
</comment>
<dbReference type="Pfam" id="PF00049">
    <property type="entry name" value="Insulin"/>
    <property type="match status" value="1"/>
</dbReference>
<keyword evidence="9" id="KW-1185">Reference proteome</keyword>
<dbReference type="Proteomes" id="UP000515158">
    <property type="component" value="Unplaced"/>
</dbReference>
<gene>
    <name evidence="10" type="primary">LOC117650333</name>
</gene>
<evidence type="ECO:0000256" key="2">
    <source>
        <dbReference type="ARBA" id="ARBA00011207"/>
    </source>
</evidence>
<feature type="chain" id="PRO_5028403333" evidence="7">
    <location>
        <begin position="32"/>
        <end position="136"/>
    </location>
</feature>
<accession>A0A6P8ZWT7</accession>
<dbReference type="FunCoup" id="A0A6P8ZWT7">
    <property type="interactions" value="189"/>
</dbReference>
<reference evidence="10" key="1">
    <citation type="submission" date="2025-08" db="UniProtKB">
        <authorList>
            <consortium name="RefSeq"/>
        </authorList>
    </citation>
    <scope>IDENTIFICATION</scope>
    <source>
        <tissue evidence="10">Total insect</tissue>
    </source>
</reference>
<keyword evidence="6" id="KW-0964">Secreted</keyword>
<dbReference type="GeneID" id="117650333"/>
<dbReference type="GO" id="GO:0005179">
    <property type="term" value="F:hormone activity"/>
    <property type="evidence" value="ECO:0007669"/>
    <property type="project" value="InterPro"/>
</dbReference>
<dbReference type="PRINTS" id="PR00276">
    <property type="entry name" value="INSULINFAMLY"/>
</dbReference>
<dbReference type="PANTHER" id="PTHR13647">
    <property type="entry name" value="INSULIN-LIKE PEPTIDE 2-RELATED"/>
    <property type="match status" value="1"/>
</dbReference>
<dbReference type="CDD" id="cd04366">
    <property type="entry name" value="IlGF_insulin_bombyxin_like"/>
    <property type="match status" value="1"/>
</dbReference>
<protein>
    <submittedName>
        <fullName evidence="10">LIRP-like isoform X1</fullName>
    </submittedName>
</protein>
<dbReference type="PROSITE" id="PS51257">
    <property type="entry name" value="PROKAR_LIPOPROTEIN"/>
    <property type="match status" value="1"/>
</dbReference>
<dbReference type="InterPro" id="IPR016179">
    <property type="entry name" value="Insulin-like"/>
</dbReference>
<proteinExistence type="inferred from homology"/>
<dbReference type="KEGG" id="tpal:117650333"/>
<evidence type="ECO:0000259" key="8">
    <source>
        <dbReference type="SMART" id="SM00078"/>
    </source>
</evidence>
<dbReference type="Gene3D" id="1.10.100.10">
    <property type="entry name" value="Insulin-like"/>
    <property type="match status" value="1"/>
</dbReference>
<dbReference type="AlphaFoldDB" id="A0A6P8ZWT7"/>
<dbReference type="InParanoid" id="A0A6P8ZWT7"/>
<evidence type="ECO:0000256" key="5">
    <source>
        <dbReference type="ARBA" id="ARBA00023157"/>
    </source>
</evidence>
<evidence type="ECO:0000256" key="1">
    <source>
        <dbReference type="ARBA" id="ARBA00009034"/>
    </source>
</evidence>
<dbReference type="InterPro" id="IPR022352">
    <property type="entry name" value="Ins/IGF/rlx"/>
</dbReference>
<dbReference type="InterPro" id="IPR036438">
    <property type="entry name" value="Insulin-like_sf"/>
</dbReference>
<feature type="domain" description="Insulin-like" evidence="8">
    <location>
        <begin position="48"/>
        <end position="132"/>
    </location>
</feature>
<evidence type="ECO:0000313" key="9">
    <source>
        <dbReference type="Proteomes" id="UP000515158"/>
    </source>
</evidence>
<dbReference type="GO" id="GO:0005576">
    <property type="term" value="C:extracellular region"/>
    <property type="evidence" value="ECO:0007669"/>
    <property type="project" value="UniProtKB-SubCell"/>
</dbReference>
<dbReference type="InterPro" id="IPR022353">
    <property type="entry name" value="Insulin_CS"/>
</dbReference>
<comment type="subunit">
    <text evidence="2">Heterodimer of a B chain and an A chain linked by two disulfide bonds.</text>
</comment>
<evidence type="ECO:0000256" key="4">
    <source>
        <dbReference type="ARBA" id="ARBA00022729"/>
    </source>
</evidence>
<dbReference type="PROSITE" id="PS00262">
    <property type="entry name" value="INSULIN"/>
    <property type="match status" value="1"/>
</dbReference>
<sequence length="136" mass="15197">MPMRMCGASSWCVHVAVAVLVAFACLEVCLAAAQRDPRHARTGTSGSSTYCGSRLSDALKFLCNGQYNSYFKTNKTPPPEEYWAPPVQLPFRDRLRAASLLESRTQRTRVTRGVFDECCSKSCTIDELMAYCELRD</sequence>
<keyword evidence="4 7" id="KW-0732">Signal</keyword>
<keyword evidence="5" id="KW-1015">Disulfide bond</keyword>
<dbReference type="PANTHER" id="PTHR13647:SF4">
    <property type="entry name" value="INSULIN-LIKE PEPTIDE 1-RELATED"/>
    <property type="match status" value="1"/>
</dbReference>
<dbReference type="OrthoDB" id="6330326at2759"/>
<name>A0A6P8ZWT7_THRPL</name>
<feature type="signal peptide" evidence="7">
    <location>
        <begin position="1"/>
        <end position="31"/>
    </location>
</feature>
<dbReference type="RefSeq" id="XP_034249585.1">
    <property type="nucleotide sequence ID" value="XM_034393694.1"/>
</dbReference>
<evidence type="ECO:0000256" key="3">
    <source>
        <dbReference type="ARBA" id="ARBA00022685"/>
    </source>
</evidence>
<dbReference type="SUPFAM" id="SSF56994">
    <property type="entry name" value="Insulin-like"/>
    <property type="match status" value="1"/>
</dbReference>
<evidence type="ECO:0000256" key="6">
    <source>
        <dbReference type="RuleBase" id="RU000406"/>
    </source>
</evidence>
<keyword evidence="3" id="KW-0165">Cleavage on pair of basic residues</keyword>
<organism evidence="10">
    <name type="scientific">Thrips palmi</name>
    <name type="common">Melon thrips</name>
    <dbReference type="NCBI Taxonomy" id="161013"/>
    <lineage>
        <taxon>Eukaryota</taxon>
        <taxon>Metazoa</taxon>
        <taxon>Ecdysozoa</taxon>
        <taxon>Arthropoda</taxon>
        <taxon>Hexapoda</taxon>
        <taxon>Insecta</taxon>
        <taxon>Pterygota</taxon>
        <taxon>Neoptera</taxon>
        <taxon>Paraneoptera</taxon>
        <taxon>Thysanoptera</taxon>
        <taxon>Terebrantia</taxon>
        <taxon>Thripoidea</taxon>
        <taxon>Thripidae</taxon>
        <taxon>Thrips</taxon>
    </lineage>
</organism>
<comment type="similarity">
    <text evidence="1 6">Belongs to the insulin family.</text>
</comment>
<dbReference type="SMART" id="SM00078">
    <property type="entry name" value="IlGF"/>
    <property type="match status" value="1"/>
</dbReference>
<evidence type="ECO:0000313" key="10">
    <source>
        <dbReference type="RefSeq" id="XP_034249585.1"/>
    </source>
</evidence>
<evidence type="ECO:0000256" key="7">
    <source>
        <dbReference type="SAM" id="SignalP"/>
    </source>
</evidence>